<evidence type="ECO:0000313" key="2">
    <source>
        <dbReference type="Proteomes" id="UP000001318"/>
    </source>
</evidence>
<evidence type="ECO:0000313" key="1">
    <source>
        <dbReference type="EMBL" id="CAQ02760.1"/>
    </source>
</evidence>
<reference evidence="1 2" key="1">
    <citation type="journal article" date="2008" name="J. Bacteriol.">
        <title>Genome of the actinomycete plant pathogen Clavibacter michiganensis subsp. sepedonicus suggests recent niche adaptation.</title>
        <authorList>
            <person name="Bentley S.D."/>
            <person name="Corton C."/>
            <person name="Brown S.E."/>
            <person name="Barron A."/>
            <person name="Clark L."/>
            <person name="Doggett J."/>
            <person name="Harris B."/>
            <person name="Ormond D."/>
            <person name="Quail M.A."/>
            <person name="May G."/>
            <person name="Francis D."/>
            <person name="Knudson D."/>
            <person name="Parkhill J."/>
            <person name="Ishimaru C.A."/>
        </authorList>
    </citation>
    <scope>NUCLEOTIDE SEQUENCE [LARGE SCALE GENOMIC DNA]</scope>
    <source>
        <strain evidence="2">ATCC 33113 / DSM 20744 / JCM 9667 / LMG 2889 / ICMP 2535 / C-1</strain>
    </source>
</reference>
<dbReference type="AlphaFoldDB" id="B0RIX3"/>
<dbReference type="Proteomes" id="UP000001318">
    <property type="component" value="Chromosome"/>
</dbReference>
<sequence length="175" mass="19858">MREAEHAGCPSFHDVAEEVVMGLFDAPVEVRPAERALRMLRLVELDYLREVRRLLESGYDEKKLIEDLAVFQPADLERIAAACEVPTAVDGFSGVTPYEICERYSVGMLDRERLVDELVRFPYVPRDQVDGYDDLVVNPPGTWADVERASGNDLIDIDIYSEVFDRRHGQDEVGV</sequence>
<proteinExistence type="predicted"/>
<organism evidence="1 2">
    <name type="scientific">Clavibacter sepedonicus</name>
    <name type="common">Clavibacter michiganensis subsp. sepedonicus</name>
    <dbReference type="NCBI Taxonomy" id="31964"/>
    <lineage>
        <taxon>Bacteria</taxon>
        <taxon>Bacillati</taxon>
        <taxon>Actinomycetota</taxon>
        <taxon>Actinomycetes</taxon>
        <taxon>Micrococcales</taxon>
        <taxon>Microbacteriaceae</taxon>
        <taxon>Clavibacter</taxon>
    </lineage>
</organism>
<name>B0RIX3_CLASE</name>
<dbReference type="KEGG" id="cms:CMS2688"/>
<protein>
    <submittedName>
        <fullName evidence="1">Uncharacterized protein</fullName>
    </submittedName>
</protein>
<dbReference type="eggNOG" id="ENOG5033891">
    <property type="taxonomic scope" value="Bacteria"/>
</dbReference>
<accession>B0RIX3</accession>
<dbReference type="STRING" id="31964.CMS2688"/>
<keyword evidence="2" id="KW-1185">Reference proteome</keyword>
<gene>
    <name evidence="1" type="ordered locus">CMS2688</name>
</gene>
<dbReference type="EMBL" id="AM849034">
    <property type="protein sequence ID" value="CAQ02760.1"/>
    <property type="molecule type" value="Genomic_DNA"/>
</dbReference>
<dbReference type="HOGENOM" id="CLU_1719117_0_0_11"/>